<keyword evidence="2" id="KW-1185">Reference proteome</keyword>
<gene>
    <name evidence="1" type="ORF">N0F65_005652</name>
</gene>
<reference evidence="1" key="2">
    <citation type="journal article" date="2023" name="Microbiol Resour">
        <title>Decontamination and Annotation of the Draft Genome Sequence of the Oomycete Lagenidium giganteum ARSEF 373.</title>
        <authorList>
            <person name="Morgan W.R."/>
            <person name="Tartar A."/>
        </authorList>
    </citation>
    <scope>NUCLEOTIDE SEQUENCE</scope>
    <source>
        <strain evidence="1">ARSEF 373</strain>
    </source>
</reference>
<dbReference type="AlphaFoldDB" id="A0AAV2ZET5"/>
<evidence type="ECO:0000313" key="1">
    <source>
        <dbReference type="EMBL" id="DBA03762.1"/>
    </source>
</evidence>
<proteinExistence type="predicted"/>
<reference evidence="1" key="1">
    <citation type="submission" date="2022-11" db="EMBL/GenBank/DDBJ databases">
        <authorList>
            <person name="Morgan W.R."/>
            <person name="Tartar A."/>
        </authorList>
    </citation>
    <scope>NUCLEOTIDE SEQUENCE</scope>
    <source>
        <strain evidence="1">ARSEF 373</strain>
    </source>
</reference>
<organism evidence="1 2">
    <name type="scientific">Lagenidium giganteum</name>
    <dbReference type="NCBI Taxonomy" id="4803"/>
    <lineage>
        <taxon>Eukaryota</taxon>
        <taxon>Sar</taxon>
        <taxon>Stramenopiles</taxon>
        <taxon>Oomycota</taxon>
        <taxon>Peronosporomycetes</taxon>
        <taxon>Pythiales</taxon>
        <taxon>Pythiaceae</taxon>
    </lineage>
</organism>
<evidence type="ECO:0000313" key="2">
    <source>
        <dbReference type="Proteomes" id="UP001146120"/>
    </source>
</evidence>
<sequence>MRYGEDDPEHGVLRVTGWGLDVEAKLGEAATLFAREWQPLTRSNTNEPIPRFFVRGTKPHRN</sequence>
<comment type="caution">
    <text evidence="1">The sequence shown here is derived from an EMBL/GenBank/DDBJ whole genome shotgun (WGS) entry which is preliminary data.</text>
</comment>
<accession>A0AAV2ZET5</accession>
<name>A0AAV2ZET5_9STRA</name>
<dbReference type="Proteomes" id="UP001146120">
    <property type="component" value="Unassembled WGS sequence"/>
</dbReference>
<protein>
    <submittedName>
        <fullName evidence="1">Uncharacterized protein</fullName>
    </submittedName>
</protein>
<dbReference type="EMBL" id="DAKRPA010000015">
    <property type="protein sequence ID" value="DBA03762.1"/>
    <property type="molecule type" value="Genomic_DNA"/>
</dbReference>